<accession>A0A4S4LQ97</accession>
<dbReference type="AlphaFoldDB" id="A0A4S4LQ97"/>
<evidence type="ECO:0000313" key="1">
    <source>
        <dbReference type="EMBL" id="THH12280.1"/>
    </source>
</evidence>
<organism evidence="1 2">
    <name type="scientific">Bondarzewia mesenterica</name>
    <dbReference type="NCBI Taxonomy" id="1095465"/>
    <lineage>
        <taxon>Eukaryota</taxon>
        <taxon>Fungi</taxon>
        <taxon>Dikarya</taxon>
        <taxon>Basidiomycota</taxon>
        <taxon>Agaricomycotina</taxon>
        <taxon>Agaricomycetes</taxon>
        <taxon>Russulales</taxon>
        <taxon>Bondarzewiaceae</taxon>
        <taxon>Bondarzewia</taxon>
    </lineage>
</organism>
<proteinExistence type="predicted"/>
<reference evidence="1 2" key="1">
    <citation type="submission" date="2019-02" db="EMBL/GenBank/DDBJ databases">
        <title>Genome sequencing of the rare red list fungi Bondarzewia mesenterica.</title>
        <authorList>
            <person name="Buettner E."/>
            <person name="Kellner H."/>
        </authorList>
    </citation>
    <scope>NUCLEOTIDE SEQUENCE [LARGE SCALE GENOMIC DNA]</scope>
    <source>
        <strain evidence="1 2">DSM 108281</strain>
    </source>
</reference>
<evidence type="ECO:0000313" key="2">
    <source>
        <dbReference type="Proteomes" id="UP000310158"/>
    </source>
</evidence>
<comment type="caution">
    <text evidence="1">The sequence shown here is derived from an EMBL/GenBank/DDBJ whole genome shotgun (WGS) entry which is preliminary data.</text>
</comment>
<dbReference type="EMBL" id="SGPL01000475">
    <property type="protein sequence ID" value="THH12280.1"/>
    <property type="molecule type" value="Genomic_DNA"/>
</dbReference>
<name>A0A4S4LQ97_9AGAM</name>
<sequence>MRRHARPLSGRAEGAIQHFPIEGEGAGVDYQQEPLRGGGTACREAWRGRRVGGGAQRVDWNKREDAGDLPVVFDIRQNTDESEKIISLSEGAYEDLVAVEDAPDRDGEVA</sequence>
<dbReference type="Proteomes" id="UP000310158">
    <property type="component" value="Unassembled WGS sequence"/>
</dbReference>
<keyword evidence="2" id="KW-1185">Reference proteome</keyword>
<protein>
    <submittedName>
        <fullName evidence="1">Uncharacterized protein</fullName>
    </submittedName>
</protein>
<gene>
    <name evidence="1" type="ORF">EW146_g7767</name>
</gene>